<dbReference type="Proteomes" id="UP000528322">
    <property type="component" value="Unassembled WGS sequence"/>
</dbReference>
<proteinExistence type="predicted"/>
<dbReference type="Pfam" id="PF04891">
    <property type="entry name" value="NifQ"/>
    <property type="match status" value="1"/>
</dbReference>
<dbReference type="RefSeq" id="WP_183730142.1">
    <property type="nucleotide sequence ID" value="NZ_JACHID010000003.1"/>
</dbReference>
<keyword evidence="2" id="KW-1185">Reference proteome</keyword>
<dbReference type="AlphaFoldDB" id="A0A7W7Y3J2"/>
<sequence length="111" mass="13068">MNTKKPYPYQQAYQQICELLLSYADKNEKSQALAHTIAHKSLLMNHLYEDMGLSSRQEMNTLMQEHFPRLAAQKPDNIRWKKYLYDTIGHVAPACDLCHDYDNCFDCRILQ</sequence>
<dbReference type="GO" id="GO:0030151">
    <property type="term" value="F:molybdenum ion binding"/>
    <property type="evidence" value="ECO:0007669"/>
    <property type="project" value="InterPro"/>
</dbReference>
<evidence type="ECO:0000313" key="2">
    <source>
        <dbReference type="Proteomes" id="UP000528322"/>
    </source>
</evidence>
<dbReference type="EMBL" id="JACHID010000003">
    <property type="protein sequence ID" value="MBB5021441.1"/>
    <property type="molecule type" value="Genomic_DNA"/>
</dbReference>
<evidence type="ECO:0000313" key="1">
    <source>
        <dbReference type="EMBL" id="MBB5021441.1"/>
    </source>
</evidence>
<comment type="caution">
    <text evidence="1">The sequence shown here is derived from an EMBL/GenBank/DDBJ whole genome shotgun (WGS) entry which is preliminary data.</text>
</comment>
<organism evidence="1 2">
    <name type="scientific">Desulfurispira natronophila</name>
    <dbReference type="NCBI Taxonomy" id="682562"/>
    <lineage>
        <taxon>Bacteria</taxon>
        <taxon>Pseudomonadati</taxon>
        <taxon>Chrysiogenota</taxon>
        <taxon>Chrysiogenia</taxon>
        <taxon>Chrysiogenales</taxon>
        <taxon>Chrysiogenaceae</taxon>
        <taxon>Desulfurispira</taxon>
    </lineage>
</organism>
<gene>
    <name evidence="1" type="ORF">HNR37_000750</name>
</gene>
<accession>A0A7W7Y3J2</accession>
<dbReference type="GO" id="GO:0009399">
    <property type="term" value="P:nitrogen fixation"/>
    <property type="evidence" value="ECO:0007669"/>
    <property type="project" value="InterPro"/>
</dbReference>
<dbReference type="InterPro" id="IPR006975">
    <property type="entry name" value="NifQ"/>
</dbReference>
<reference evidence="1 2" key="1">
    <citation type="submission" date="2020-08" db="EMBL/GenBank/DDBJ databases">
        <title>Genomic Encyclopedia of Type Strains, Phase IV (KMG-IV): sequencing the most valuable type-strain genomes for metagenomic binning, comparative biology and taxonomic classification.</title>
        <authorList>
            <person name="Goeker M."/>
        </authorList>
    </citation>
    <scope>NUCLEOTIDE SEQUENCE [LARGE SCALE GENOMIC DNA]</scope>
    <source>
        <strain evidence="1 2">DSM 22071</strain>
    </source>
</reference>
<name>A0A7W7Y3J2_9BACT</name>
<protein>
    <submittedName>
        <fullName evidence="1">Nitrogen fixation protein NifQ</fullName>
    </submittedName>
</protein>